<dbReference type="EMBL" id="JBHRZV010000004">
    <property type="protein sequence ID" value="MFC3927225.1"/>
    <property type="molecule type" value="Genomic_DNA"/>
</dbReference>
<reference evidence="3" key="1">
    <citation type="journal article" date="2019" name="Int. J. Syst. Evol. Microbiol.">
        <title>The Global Catalogue of Microorganisms (GCM) 10K type strain sequencing project: providing services to taxonomists for standard genome sequencing and annotation.</title>
        <authorList>
            <consortium name="The Broad Institute Genomics Platform"/>
            <consortium name="The Broad Institute Genome Sequencing Center for Infectious Disease"/>
            <person name="Wu L."/>
            <person name="Ma J."/>
        </authorList>
    </citation>
    <scope>NUCLEOTIDE SEQUENCE [LARGE SCALE GENOMIC DNA]</scope>
    <source>
        <strain evidence="3">CCUG 67170</strain>
    </source>
</reference>
<dbReference type="PANTHER" id="PTHR30283:SF4">
    <property type="entry name" value="PEROXIDE STRESS RESISTANCE PROTEIN YAAA"/>
    <property type="match status" value="1"/>
</dbReference>
<dbReference type="Proteomes" id="UP001595807">
    <property type="component" value="Unassembled WGS sequence"/>
</dbReference>
<accession>A0ABV8CT80</accession>
<dbReference type="HAMAP" id="MF_00652">
    <property type="entry name" value="UPF0246"/>
    <property type="match status" value="1"/>
</dbReference>
<dbReference type="InterPro" id="IPR005583">
    <property type="entry name" value="YaaA"/>
</dbReference>
<evidence type="ECO:0000313" key="2">
    <source>
        <dbReference type="EMBL" id="MFC3927225.1"/>
    </source>
</evidence>
<evidence type="ECO:0000256" key="1">
    <source>
        <dbReference type="HAMAP-Rule" id="MF_00652"/>
    </source>
</evidence>
<dbReference type="Pfam" id="PF03883">
    <property type="entry name" value="H2O2_YaaD"/>
    <property type="match status" value="1"/>
</dbReference>
<proteinExistence type="inferred from homology"/>
<keyword evidence="3" id="KW-1185">Reference proteome</keyword>
<sequence>MLFLIPTAKEMKPGQTLPSKPLGNLSQAILNQLLTYTPEELGKLYKIKEGPAQKEWDRLQALASADTYPALQLFNGLMYRNIKRDGWSQAEQAYLEKSVYIISSLYGIIPALYPIAEHRLDFNLALKVDGQSLKNLWRPNYDAFLNQADGPIISLLSSEFEDVFSPSQRERLISLVFMEEKEGQLKIHSTISKKARGQFLTAAVEQQAQCLEDLKSLDFAGFSYRADLSKESKLVFVKKV</sequence>
<dbReference type="PANTHER" id="PTHR30283">
    <property type="entry name" value="PEROXIDE STRESS RESPONSE PROTEIN YAAA"/>
    <property type="match status" value="1"/>
</dbReference>
<comment type="similarity">
    <text evidence="1">Belongs to the UPF0246 family.</text>
</comment>
<comment type="caution">
    <text evidence="2">The sequence shown here is derived from an EMBL/GenBank/DDBJ whole genome shotgun (WGS) entry which is preliminary data.</text>
</comment>
<gene>
    <name evidence="2" type="primary">yaaA</name>
    <name evidence="2" type="ORF">ACFORF_01065</name>
</gene>
<evidence type="ECO:0000313" key="3">
    <source>
        <dbReference type="Proteomes" id="UP001595807"/>
    </source>
</evidence>
<dbReference type="NCBIfam" id="NF002543">
    <property type="entry name" value="PRK02101.1-4"/>
    <property type="match status" value="1"/>
</dbReference>
<name>A0ABV8CT80_9STRE</name>
<organism evidence="2 3">
    <name type="scientific">Streptococcus caprae</name>
    <dbReference type="NCBI Taxonomy" id="1640501"/>
    <lineage>
        <taxon>Bacteria</taxon>
        <taxon>Bacillati</taxon>
        <taxon>Bacillota</taxon>
        <taxon>Bacilli</taxon>
        <taxon>Lactobacillales</taxon>
        <taxon>Streptococcaceae</taxon>
        <taxon>Streptococcus</taxon>
    </lineage>
</organism>
<protein>
    <recommendedName>
        <fullName evidence="1">UPF0246 protein ACFORF_01065</fullName>
    </recommendedName>
</protein>